<accession>A0A2H0ECI0</accession>
<dbReference type="CDD" id="cd06664">
    <property type="entry name" value="IscU_like"/>
    <property type="match status" value="1"/>
</dbReference>
<dbReference type="Gene3D" id="3.90.1010.10">
    <property type="match status" value="1"/>
</dbReference>
<evidence type="ECO:0000313" key="2">
    <source>
        <dbReference type="EMBL" id="PIP92144.1"/>
    </source>
</evidence>
<gene>
    <name evidence="2" type="ORF">COW77_01565</name>
</gene>
<dbReference type="InterPro" id="IPR002871">
    <property type="entry name" value="NIF_FeS_clus_asmbl_NifU_N"/>
</dbReference>
<evidence type="ECO:0000259" key="1">
    <source>
        <dbReference type="Pfam" id="PF01592"/>
    </source>
</evidence>
<dbReference type="GO" id="GO:0051536">
    <property type="term" value="F:iron-sulfur cluster binding"/>
    <property type="evidence" value="ECO:0007669"/>
    <property type="project" value="InterPro"/>
</dbReference>
<evidence type="ECO:0000313" key="3">
    <source>
        <dbReference type="Proteomes" id="UP000229241"/>
    </source>
</evidence>
<comment type="caution">
    <text evidence="2">The sequence shown here is derived from an EMBL/GenBank/DDBJ whole genome shotgun (WGS) entry which is preliminary data.</text>
</comment>
<protein>
    <recommendedName>
        <fullName evidence="1">NIF system FeS cluster assembly NifU N-terminal domain-containing protein</fullName>
    </recommendedName>
</protein>
<dbReference type="EMBL" id="PCTX01000048">
    <property type="protein sequence ID" value="PIP92144.1"/>
    <property type="molecule type" value="Genomic_DNA"/>
</dbReference>
<dbReference type="Proteomes" id="UP000229241">
    <property type="component" value="Unassembled WGS sequence"/>
</dbReference>
<dbReference type="AlphaFoldDB" id="A0A2H0ECI0"/>
<dbReference type="Pfam" id="PF01592">
    <property type="entry name" value="NifU_N"/>
    <property type="match status" value="1"/>
</dbReference>
<feature type="domain" description="NIF system FeS cluster assembly NifU N-terminal" evidence="1">
    <location>
        <begin position="31"/>
        <end position="159"/>
    </location>
</feature>
<name>A0A2H0ECI0_9BACT</name>
<dbReference type="SUPFAM" id="SSF82649">
    <property type="entry name" value="SufE/NifU"/>
    <property type="match status" value="1"/>
</dbReference>
<dbReference type="PANTHER" id="PTHR10093">
    <property type="entry name" value="IRON-SULFUR CLUSTER ASSEMBLY ENZYME NIFU HOMOLOG"/>
    <property type="match status" value="1"/>
</dbReference>
<dbReference type="GO" id="GO:0016226">
    <property type="term" value="P:iron-sulfur cluster assembly"/>
    <property type="evidence" value="ECO:0007669"/>
    <property type="project" value="InterPro"/>
</dbReference>
<reference evidence="2 3" key="1">
    <citation type="submission" date="2017-09" db="EMBL/GenBank/DDBJ databases">
        <title>Depth-based differentiation of microbial function through sediment-hosted aquifers and enrichment of novel symbionts in the deep terrestrial subsurface.</title>
        <authorList>
            <person name="Probst A.J."/>
            <person name="Ladd B."/>
            <person name="Jarett J.K."/>
            <person name="Geller-Mcgrath D.E."/>
            <person name="Sieber C.M."/>
            <person name="Emerson J.B."/>
            <person name="Anantharaman K."/>
            <person name="Thomas B.C."/>
            <person name="Malmstrom R."/>
            <person name="Stieglmeier M."/>
            <person name="Klingl A."/>
            <person name="Woyke T."/>
            <person name="Ryan C.M."/>
            <person name="Banfield J.F."/>
        </authorList>
    </citation>
    <scope>NUCLEOTIDE SEQUENCE [LARGE SCALE GENOMIC DNA]</scope>
    <source>
        <strain evidence="2">CG18_big_fil_WC_8_21_14_2_50_39_7</strain>
    </source>
</reference>
<dbReference type="GO" id="GO:0005506">
    <property type="term" value="F:iron ion binding"/>
    <property type="evidence" value="ECO:0007669"/>
    <property type="project" value="InterPro"/>
</dbReference>
<organism evidence="2 3">
    <name type="scientific">Candidatus Wolfebacteria bacterium CG18_big_fil_WC_8_21_14_2_50_39_7</name>
    <dbReference type="NCBI Taxonomy" id="1975071"/>
    <lineage>
        <taxon>Bacteria</taxon>
        <taxon>Candidatus Wolfeibacteriota</taxon>
    </lineage>
</organism>
<sequence length="161" mass="17965">MQRQTSNGVKKKKNKKIGDVIGKNKGKSWLYTGIVKDHFFHPRNVLLDETNYQYDGKGIAGNPLCGDIMALWIKVDPKTQKIKDCKWRTYGCASAISATSMLSVMVTEKGGIAVKKALNLKPQQIIERLGGLPELKFHCSVLGLDALKEAINDYLKNKETK</sequence>
<proteinExistence type="predicted"/>